<name>M5FUL3_DACPD</name>
<sequence>LYIRAQHAIGGIVKVPALNEKADMEGIPRDWYRKEHLDVQRPTFYEVSDGGFVVLRMAYGVSADVELLAVKVESFETVYLCAAPSPAPKGIRYFAIRIMEEWDIESPQRYHFVYSDKSAKDSLDLLRATFPVRNPFKPPNMDALFLSESPSRRCRAGRGW</sequence>
<reference evidence="1 2" key="1">
    <citation type="journal article" date="2012" name="Science">
        <title>The Paleozoic origin of enzymatic lignin decomposition reconstructed from 31 fungal genomes.</title>
        <authorList>
            <person name="Floudas D."/>
            <person name="Binder M."/>
            <person name="Riley R."/>
            <person name="Barry K."/>
            <person name="Blanchette R.A."/>
            <person name="Henrissat B."/>
            <person name="Martinez A.T."/>
            <person name="Otillar R."/>
            <person name="Spatafora J.W."/>
            <person name="Yadav J.S."/>
            <person name="Aerts A."/>
            <person name="Benoit I."/>
            <person name="Boyd A."/>
            <person name="Carlson A."/>
            <person name="Copeland A."/>
            <person name="Coutinho P.M."/>
            <person name="de Vries R.P."/>
            <person name="Ferreira P."/>
            <person name="Findley K."/>
            <person name="Foster B."/>
            <person name="Gaskell J."/>
            <person name="Glotzer D."/>
            <person name="Gorecki P."/>
            <person name="Heitman J."/>
            <person name="Hesse C."/>
            <person name="Hori C."/>
            <person name="Igarashi K."/>
            <person name="Jurgens J.A."/>
            <person name="Kallen N."/>
            <person name="Kersten P."/>
            <person name="Kohler A."/>
            <person name="Kuees U."/>
            <person name="Kumar T.K.A."/>
            <person name="Kuo A."/>
            <person name="LaButti K."/>
            <person name="Larrondo L.F."/>
            <person name="Lindquist E."/>
            <person name="Ling A."/>
            <person name="Lombard V."/>
            <person name="Lucas S."/>
            <person name="Lundell T."/>
            <person name="Martin R."/>
            <person name="McLaughlin D.J."/>
            <person name="Morgenstern I."/>
            <person name="Morin E."/>
            <person name="Murat C."/>
            <person name="Nagy L.G."/>
            <person name="Nolan M."/>
            <person name="Ohm R.A."/>
            <person name="Patyshakuliyeva A."/>
            <person name="Rokas A."/>
            <person name="Ruiz-Duenas F.J."/>
            <person name="Sabat G."/>
            <person name="Salamov A."/>
            <person name="Samejima M."/>
            <person name="Schmutz J."/>
            <person name="Slot J.C."/>
            <person name="St John F."/>
            <person name="Stenlid J."/>
            <person name="Sun H."/>
            <person name="Sun S."/>
            <person name="Syed K."/>
            <person name="Tsang A."/>
            <person name="Wiebenga A."/>
            <person name="Young D."/>
            <person name="Pisabarro A."/>
            <person name="Eastwood D.C."/>
            <person name="Martin F."/>
            <person name="Cullen D."/>
            <person name="Grigoriev I.V."/>
            <person name="Hibbett D.S."/>
        </authorList>
    </citation>
    <scope>NUCLEOTIDE SEQUENCE [LARGE SCALE GENOMIC DNA]</scope>
    <source>
        <strain evidence="1 2">DJM-731 SS1</strain>
    </source>
</reference>
<dbReference type="RefSeq" id="XP_040626836.1">
    <property type="nucleotide sequence ID" value="XM_040773256.1"/>
</dbReference>
<evidence type="ECO:0000313" key="2">
    <source>
        <dbReference type="Proteomes" id="UP000030653"/>
    </source>
</evidence>
<keyword evidence="2" id="KW-1185">Reference proteome</keyword>
<dbReference type="AlphaFoldDB" id="M5FUL3"/>
<gene>
    <name evidence="1" type="ORF">DACRYDRAFT_23476</name>
</gene>
<proteinExistence type="predicted"/>
<dbReference type="GeneID" id="63688318"/>
<protein>
    <submittedName>
        <fullName evidence="1">Uncharacterized protein</fullName>
    </submittedName>
</protein>
<dbReference type="HOGENOM" id="CLU_1652097_0_0_1"/>
<accession>M5FUL3</accession>
<dbReference type="EMBL" id="JH795868">
    <property type="protein sequence ID" value="EJT99938.1"/>
    <property type="molecule type" value="Genomic_DNA"/>
</dbReference>
<feature type="non-terminal residue" evidence="1">
    <location>
        <position position="1"/>
    </location>
</feature>
<dbReference type="Proteomes" id="UP000030653">
    <property type="component" value="Unassembled WGS sequence"/>
</dbReference>
<organism evidence="1 2">
    <name type="scientific">Dacryopinax primogenitus (strain DJM 731)</name>
    <name type="common">Brown rot fungus</name>
    <dbReference type="NCBI Taxonomy" id="1858805"/>
    <lineage>
        <taxon>Eukaryota</taxon>
        <taxon>Fungi</taxon>
        <taxon>Dikarya</taxon>
        <taxon>Basidiomycota</taxon>
        <taxon>Agaricomycotina</taxon>
        <taxon>Dacrymycetes</taxon>
        <taxon>Dacrymycetales</taxon>
        <taxon>Dacrymycetaceae</taxon>
        <taxon>Dacryopinax</taxon>
    </lineage>
</organism>
<evidence type="ECO:0000313" key="1">
    <source>
        <dbReference type="EMBL" id="EJT99938.1"/>
    </source>
</evidence>